<dbReference type="Pfam" id="PF09902">
    <property type="entry name" value="DUF2129"/>
    <property type="match status" value="1"/>
</dbReference>
<proteinExistence type="inferred from homology"/>
<reference evidence="3" key="3">
    <citation type="submission" date="2023-03" db="EMBL/GenBank/DDBJ databases">
        <authorList>
            <person name="Shen W."/>
            <person name="Cai J."/>
        </authorList>
    </citation>
    <scope>NUCLEOTIDE SEQUENCE</scope>
    <source>
        <strain evidence="3">B245-2</strain>
    </source>
</reference>
<name>A0A0H2Q2E7_9ENTE</name>
<evidence type="ECO:0000313" key="5">
    <source>
        <dbReference type="Proteomes" id="UP000196074"/>
    </source>
</evidence>
<comment type="subcellular location">
    <subcellularLocation>
        <location evidence="2">Cytoplasm</location>
    </subcellularLocation>
</comment>
<evidence type="ECO:0000313" key="3">
    <source>
        <dbReference type="EMBL" id="MDT2795994.1"/>
    </source>
</evidence>
<dbReference type="GeneID" id="60871621"/>
<evidence type="ECO:0000313" key="4">
    <source>
        <dbReference type="EMBL" id="OUQ11822.1"/>
    </source>
</evidence>
<dbReference type="Proteomes" id="UP001255696">
    <property type="component" value="Unassembled WGS sequence"/>
</dbReference>
<organism evidence="4 5">
    <name type="scientific">Enterococcus cecorum</name>
    <dbReference type="NCBI Taxonomy" id="44008"/>
    <lineage>
        <taxon>Bacteria</taxon>
        <taxon>Bacillati</taxon>
        <taxon>Bacillota</taxon>
        <taxon>Bacilli</taxon>
        <taxon>Lactobacillales</taxon>
        <taxon>Enterococcaceae</taxon>
        <taxon>Enterococcus</taxon>
    </lineage>
</organism>
<dbReference type="GO" id="GO:0005737">
    <property type="term" value="C:cytoplasm"/>
    <property type="evidence" value="ECO:0007669"/>
    <property type="project" value="UniProtKB-SubCell"/>
</dbReference>
<dbReference type="InterPro" id="IPR016979">
    <property type="entry name" value="DUF2129"/>
</dbReference>
<dbReference type="RefSeq" id="WP_016252122.1">
    <property type="nucleotide sequence ID" value="NZ_AP035890.1"/>
</dbReference>
<dbReference type="EMBL" id="NFLC01000001">
    <property type="protein sequence ID" value="OUQ11822.1"/>
    <property type="molecule type" value="Genomic_DNA"/>
</dbReference>
<accession>A0A0H2Q2E7</accession>
<comment type="similarity">
    <text evidence="2">Belongs to the UPF0298 family.</text>
</comment>
<dbReference type="HAMAP" id="MF_01126">
    <property type="entry name" value="UPF0298"/>
    <property type="match status" value="1"/>
</dbReference>
<protein>
    <recommendedName>
        <fullName evidence="2">UPF0298 protein B5E88_00345</fullName>
    </recommendedName>
</protein>
<reference evidence="5" key="1">
    <citation type="submission" date="2017-04" db="EMBL/GenBank/DDBJ databases">
        <title>Function of individual gut microbiota members based on whole genome sequencing of pure cultures obtained from chicken caecum.</title>
        <authorList>
            <person name="Medvecky M."/>
            <person name="Cejkova D."/>
            <person name="Polansky O."/>
            <person name="Karasova D."/>
            <person name="Kubasova T."/>
            <person name="Cizek A."/>
            <person name="Rychlik I."/>
        </authorList>
    </citation>
    <scope>NUCLEOTIDE SEQUENCE [LARGE SCALE GENOMIC DNA]</scope>
    <source>
        <strain evidence="5">An144</strain>
    </source>
</reference>
<sequence length="115" mass="13734">MSENESAFEITKRRGIIVWVYSLRQLKSLKRFGLVHYISKKSKYVCLYVNEEKVEEVIKRIEKLHFVRHVEPSYRPDIEMNFAERIGTQKAYQVDDDGYEVEELNTTIRLADEVF</sequence>
<comment type="caution">
    <text evidence="4">The sequence shown here is derived from an EMBL/GenBank/DDBJ whole genome shotgun (WGS) entry which is preliminary data.</text>
</comment>
<dbReference type="Proteomes" id="UP000196074">
    <property type="component" value="Unassembled WGS sequence"/>
</dbReference>
<dbReference type="EMBL" id="JARQBI010000003">
    <property type="protein sequence ID" value="MDT2795994.1"/>
    <property type="molecule type" value="Genomic_DNA"/>
</dbReference>
<evidence type="ECO:0000256" key="1">
    <source>
        <dbReference type="ARBA" id="ARBA00022490"/>
    </source>
</evidence>
<dbReference type="AlphaFoldDB" id="A0A0H2Q2E7"/>
<gene>
    <name evidence="4" type="ORF">B5E88_00345</name>
    <name evidence="3" type="ORF">P7H47_01735</name>
</gene>
<keyword evidence="1 2" id="KW-0963">Cytoplasm</keyword>
<reference evidence="4" key="2">
    <citation type="journal article" date="2018" name="BMC Genomics">
        <title>Whole genome sequencing and function prediction of 133 gut anaerobes isolated from chicken caecum in pure cultures.</title>
        <authorList>
            <person name="Medvecky M."/>
            <person name="Cejkova D."/>
            <person name="Polansky O."/>
            <person name="Karasova D."/>
            <person name="Kubasova T."/>
            <person name="Cizek A."/>
            <person name="Rychlik I."/>
        </authorList>
    </citation>
    <scope>NUCLEOTIDE SEQUENCE</scope>
    <source>
        <strain evidence="4">An144</strain>
    </source>
</reference>
<evidence type="ECO:0000256" key="2">
    <source>
        <dbReference type="HAMAP-Rule" id="MF_01126"/>
    </source>
</evidence>